<sequence>MQPPGCGGFVPSRLDKYSTQCSTERHVALMPLTVLDTPQGLPILSISSCVPDDAMLAPSGEGAIRE</sequence>
<accession>A0A9D4I1N9</accession>
<dbReference type="Proteomes" id="UP000828390">
    <property type="component" value="Unassembled WGS sequence"/>
</dbReference>
<reference evidence="1" key="2">
    <citation type="submission" date="2020-11" db="EMBL/GenBank/DDBJ databases">
        <authorList>
            <person name="McCartney M.A."/>
            <person name="Auch B."/>
            <person name="Kono T."/>
            <person name="Mallez S."/>
            <person name="Becker A."/>
            <person name="Gohl D.M."/>
            <person name="Silverstein K.A.T."/>
            <person name="Koren S."/>
            <person name="Bechman K.B."/>
            <person name="Herman A."/>
            <person name="Abrahante J.E."/>
            <person name="Garbe J."/>
        </authorList>
    </citation>
    <scope>NUCLEOTIDE SEQUENCE</scope>
    <source>
        <strain evidence="1">Duluth1</strain>
        <tissue evidence="1">Whole animal</tissue>
    </source>
</reference>
<comment type="caution">
    <text evidence="1">The sequence shown here is derived from an EMBL/GenBank/DDBJ whole genome shotgun (WGS) entry which is preliminary data.</text>
</comment>
<keyword evidence="2" id="KW-1185">Reference proteome</keyword>
<gene>
    <name evidence="1" type="ORF">DPMN_045768</name>
</gene>
<dbReference type="EMBL" id="JAIWYP010000011">
    <property type="protein sequence ID" value="KAH3739121.1"/>
    <property type="molecule type" value="Genomic_DNA"/>
</dbReference>
<dbReference type="AlphaFoldDB" id="A0A9D4I1N9"/>
<reference evidence="1" key="1">
    <citation type="journal article" date="2019" name="bioRxiv">
        <title>The Genome of the Zebra Mussel, Dreissena polymorpha: A Resource for Invasive Species Research.</title>
        <authorList>
            <person name="McCartney M.A."/>
            <person name="Auch B."/>
            <person name="Kono T."/>
            <person name="Mallez S."/>
            <person name="Zhang Y."/>
            <person name="Obille A."/>
            <person name="Becker A."/>
            <person name="Abrahante J.E."/>
            <person name="Garbe J."/>
            <person name="Badalamenti J.P."/>
            <person name="Herman A."/>
            <person name="Mangelson H."/>
            <person name="Liachko I."/>
            <person name="Sullivan S."/>
            <person name="Sone E.D."/>
            <person name="Koren S."/>
            <person name="Silverstein K.A.T."/>
            <person name="Beckman K.B."/>
            <person name="Gohl D.M."/>
        </authorList>
    </citation>
    <scope>NUCLEOTIDE SEQUENCE</scope>
    <source>
        <strain evidence="1">Duluth1</strain>
        <tissue evidence="1">Whole animal</tissue>
    </source>
</reference>
<evidence type="ECO:0000313" key="1">
    <source>
        <dbReference type="EMBL" id="KAH3739121.1"/>
    </source>
</evidence>
<organism evidence="1 2">
    <name type="scientific">Dreissena polymorpha</name>
    <name type="common">Zebra mussel</name>
    <name type="synonym">Mytilus polymorpha</name>
    <dbReference type="NCBI Taxonomy" id="45954"/>
    <lineage>
        <taxon>Eukaryota</taxon>
        <taxon>Metazoa</taxon>
        <taxon>Spiralia</taxon>
        <taxon>Lophotrochozoa</taxon>
        <taxon>Mollusca</taxon>
        <taxon>Bivalvia</taxon>
        <taxon>Autobranchia</taxon>
        <taxon>Heteroconchia</taxon>
        <taxon>Euheterodonta</taxon>
        <taxon>Imparidentia</taxon>
        <taxon>Neoheterodontei</taxon>
        <taxon>Myida</taxon>
        <taxon>Dreissenoidea</taxon>
        <taxon>Dreissenidae</taxon>
        <taxon>Dreissena</taxon>
    </lineage>
</organism>
<protein>
    <submittedName>
        <fullName evidence="1">Uncharacterized protein</fullName>
    </submittedName>
</protein>
<proteinExistence type="predicted"/>
<evidence type="ECO:0000313" key="2">
    <source>
        <dbReference type="Proteomes" id="UP000828390"/>
    </source>
</evidence>
<name>A0A9D4I1N9_DREPO</name>